<protein>
    <submittedName>
        <fullName evidence="1">Uncharacterized protein</fullName>
    </submittedName>
</protein>
<evidence type="ECO:0000313" key="1">
    <source>
        <dbReference type="EMBL" id="CAI9589729.1"/>
    </source>
</evidence>
<keyword evidence="2" id="KW-1185">Reference proteome</keyword>
<gene>
    <name evidence="1" type="ORF">SPARVUS_LOCUS10941963</name>
</gene>
<dbReference type="Proteomes" id="UP001162483">
    <property type="component" value="Unassembled WGS sequence"/>
</dbReference>
<organism evidence="1 2">
    <name type="scientific">Staurois parvus</name>
    <dbReference type="NCBI Taxonomy" id="386267"/>
    <lineage>
        <taxon>Eukaryota</taxon>
        <taxon>Metazoa</taxon>
        <taxon>Chordata</taxon>
        <taxon>Craniata</taxon>
        <taxon>Vertebrata</taxon>
        <taxon>Euteleostomi</taxon>
        <taxon>Amphibia</taxon>
        <taxon>Batrachia</taxon>
        <taxon>Anura</taxon>
        <taxon>Neobatrachia</taxon>
        <taxon>Ranoidea</taxon>
        <taxon>Ranidae</taxon>
        <taxon>Staurois</taxon>
    </lineage>
</organism>
<sequence>MDGLAFQEEMGEMAGKEKRVKRAMQVCEEKQDHWDLLVRRVIKERVEKEDLMVHMGTKGKLGLMDLLDLRVIKAQEETWENLVCASAEILCLNLLFQLGSPPAIHKKDFQSYLTK</sequence>
<proteinExistence type="predicted"/>
<evidence type="ECO:0000313" key="2">
    <source>
        <dbReference type="Proteomes" id="UP001162483"/>
    </source>
</evidence>
<accession>A0ABN9EZT2</accession>
<name>A0ABN9EZT2_9NEOB</name>
<comment type="caution">
    <text evidence="1">The sequence shown here is derived from an EMBL/GenBank/DDBJ whole genome shotgun (WGS) entry which is preliminary data.</text>
</comment>
<dbReference type="EMBL" id="CATNWA010016089">
    <property type="protein sequence ID" value="CAI9589729.1"/>
    <property type="molecule type" value="Genomic_DNA"/>
</dbReference>
<reference evidence="1" key="1">
    <citation type="submission" date="2023-05" db="EMBL/GenBank/DDBJ databases">
        <authorList>
            <person name="Stuckert A."/>
        </authorList>
    </citation>
    <scope>NUCLEOTIDE SEQUENCE</scope>
</reference>